<evidence type="ECO:0000313" key="9">
    <source>
        <dbReference type="Proteomes" id="UP001494588"/>
    </source>
</evidence>
<dbReference type="InterPro" id="IPR004358">
    <property type="entry name" value="Sig_transdc_His_kin-like_C"/>
</dbReference>
<evidence type="ECO:0000256" key="2">
    <source>
        <dbReference type="ARBA" id="ARBA00012438"/>
    </source>
</evidence>
<dbReference type="InterPro" id="IPR003661">
    <property type="entry name" value="HisK_dim/P_dom"/>
</dbReference>
<reference evidence="8 9" key="1">
    <citation type="submission" date="2024-01" db="EMBL/GenBank/DDBJ databases">
        <title>The diversity of rhizobia nodulating Mimosa spp. in eleven states of Brazil covering several biomes is determined by host plant, location, and edaphic factors.</title>
        <authorList>
            <person name="Rouws L."/>
            <person name="Barauna A."/>
            <person name="Beukes C."/>
            <person name="De Faria S.M."/>
            <person name="Gross E."/>
            <person name="Dos Reis Junior F.B."/>
            <person name="Simon M."/>
            <person name="Maluk M."/>
            <person name="Odee D.W."/>
            <person name="Kenicer G."/>
            <person name="Young J.P.W."/>
            <person name="Reis V.M."/>
            <person name="Zilli J."/>
            <person name="James E.K."/>
        </authorList>
    </citation>
    <scope>NUCLEOTIDE SEQUENCE [LARGE SCALE GENOMIC DNA]</scope>
    <source>
        <strain evidence="8 9">JPY77</strain>
    </source>
</reference>
<dbReference type="InterPro" id="IPR003594">
    <property type="entry name" value="HATPase_dom"/>
</dbReference>
<evidence type="ECO:0000256" key="5">
    <source>
        <dbReference type="SAM" id="Phobius"/>
    </source>
</evidence>
<dbReference type="EMBL" id="JAZHGC010000037">
    <property type="protein sequence ID" value="MEM5290521.1"/>
    <property type="molecule type" value="Genomic_DNA"/>
</dbReference>
<proteinExistence type="predicted"/>
<gene>
    <name evidence="8" type="ORF">V4C55_32845</name>
</gene>
<evidence type="ECO:0000259" key="6">
    <source>
        <dbReference type="PROSITE" id="PS50109"/>
    </source>
</evidence>
<evidence type="ECO:0000259" key="7">
    <source>
        <dbReference type="PROSITE" id="PS50110"/>
    </source>
</evidence>
<dbReference type="PRINTS" id="PR00344">
    <property type="entry name" value="BCTRLSENSOR"/>
</dbReference>
<dbReference type="InterPro" id="IPR011006">
    <property type="entry name" value="CheY-like_superfamily"/>
</dbReference>
<dbReference type="InterPro" id="IPR005467">
    <property type="entry name" value="His_kinase_dom"/>
</dbReference>
<dbReference type="Gene3D" id="1.10.287.130">
    <property type="match status" value="1"/>
</dbReference>
<organism evidence="8 9">
    <name type="scientific">Paraburkholderia sabiae</name>
    <dbReference type="NCBI Taxonomy" id="273251"/>
    <lineage>
        <taxon>Bacteria</taxon>
        <taxon>Pseudomonadati</taxon>
        <taxon>Pseudomonadota</taxon>
        <taxon>Betaproteobacteria</taxon>
        <taxon>Burkholderiales</taxon>
        <taxon>Burkholderiaceae</taxon>
        <taxon>Paraburkholderia</taxon>
    </lineage>
</organism>
<dbReference type="Gene3D" id="3.40.50.2300">
    <property type="match status" value="1"/>
</dbReference>
<sequence>MAAGFPVGQILYGWLRHFSLIAALVSVPCAAIWALLGFSLRQLSTEERARQKWRSETVRRLKVEASGRHLQRMGALGNLVANVAHEFNNHLMAVKSNLDLATRKGFHDVGAEVKAVARTTRSVEALVRTLMGATRKHPLKATHVDLKTTLPALHPIIRATIGDAVAVSIEVTPDIWSVRCDPSELELAMINLALNARDAMPRGGRFLIRAHNVQVASEVVGVTAGDYVLVTASDEGVGMSPEIADRAFEPLFTTKSNSTAVGLGLTQILTFCELSGGAAKITSSPGTGTTIRMYLPKSAVSAGPAADSVRPAPPVTDAVAGPVLLVEDNHEVAAGLTAVLEMMGHNVIHMENADDAREAMISGECYKIVLSDVQMPGKMNGIDLVEWMKSNRPRQVVALMTGYADELERARSTGVPIFAKPFDAEELTALMS</sequence>
<protein>
    <recommendedName>
        <fullName evidence="2">histidine kinase</fullName>
        <ecNumber evidence="2">2.7.13.3</ecNumber>
    </recommendedName>
</protein>
<keyword evidence="5" id="KW-1133">Transmembrane helix</keyword>
<keyword evidence="5" id="KW-0812">Transmembrane</keyword>
<keyword evidence="9" id="KW-1185">Reference proteome</keyword>
<dbReference type="PROSITE" id="PS50109">
    <property type="entry name" value="HIS_KIN"/>
    <property type="match status" value="1"/>
</dbReference>
<dbReference type="SUPFAM" id="SSF52172">
    <property type="entry name" value="CheY-like"/>
    <property type="match status" value="1"/>
</dbReference>
<dbReference type="CDD" id="cd00082">
    <property type="entry name" value="HisKA"/>
    <property type="match status" value="1"/>
</dbReference>
<dbReference type="PANTHER" id="PTHR43065:SF49">
    <property type="entry name" value="HISTIDINE KINASE"/>
    <property type="match status" value="1"/>
</dbReference>
<dbReference type="GO" id="GO:0005524">
    <property type="term" value="F:ATP binding"/>
    <property type="evidence" value="ECO:0007669"/>
    <property type="project" value="UniProtKB-KW"/>
</dbReference>
<keyword evidence="3 4" id="KW-0597">Phosphoprotein</keyword>
<dbReference type="SMART" id="SM00387">
    <property type="entry name" value="HATPase_c"/>
    <property type="match status" value="1"/>
</dbReference>
<evidence type="ECO:0000256" key="3">
    <source>
        <dbReference type="ARBA" id="ARBA00022553"/>
    </source>
</evidence>
<dbReference type="SUPFAM" id="SSF47384">
    <property type="entry name" value="Homodimeric domain of signal transducing histidine kinase"/>
    <property type="match status" value="1"/>
</dbReference>
<dbReference type="Pfam" id="PF00072">
    <property type="entry name" value="Response_reg"/>
    <property type="match status" value="1"/>
</dbReference>
<dbReference type="Gene3D" id="3.30.565.10">
    <property type="entry name" value="Histidine kinase-like ATPase, C-terminal domain"/>
    <property type="match status" value="1"/>
</dbReference>
<feature type="domain" description="Histidine kinase" evidence="6">
    <location>
        <begin position="82"/>
        <end position="299"/>
    </location>
</feature>
<dbReference type="InterPro" id="IPR036890">
    <property type="entry name" value="HATPase_C_sf"/>
</dbReference>
<keyword evidence="8" id="KW-0067">ATP-binding</keyword>
<accession>A0ABU9QM09</accession>
<feature type="domain" description="Response regulatory" evidence="7">
    <location>
        <begin position="322"/>
        <end position="432"/>
    </location>
</feature>
<keyword evidence="8" id="KW-0547">Nucleotide-binding</keyword>
<dbReference type="InterPro" id="IPR036097">
    <property type="entry name" value="HisK_dim/P_sf"/>
</dbReference>
<dbReference type="RefSeq" id="WP_233472102.1">
    <property type="nucleotide sequence ID" value="NZ_CAJHCS010000034.1"/>
</dbReference>
<dbReference type="PROSITE" id="PS50110">
    <property type="entry name" value="RESPONSE_REGULATORY"/>
    <property type="match status" value="1"/>
</dbReference>
<feature type="transmembrane region" description="Helical" evidence="5">
    <location>
        <begin position="20"/>
        <end position="40"/>
    </location>
</feature>
<evidence type="ECO:0000256" key="1">
    <source>
        <dbReference type="ARBA" id="ARBA00000085"/>
    </source>
</evidence>
<name>A0ABU9QM09_9BURK</name>
<feature type="modified residue" description="4-aspartylphosphate" evidence="4">
    <location>
        <position position="372"/>
    </location>
</feature>
<comment type="caution">
    <text evidence="8">The sequence shown here is derived from an EMBL/GenBank/DDBJ whole genome shotgun (WGS) entry which is preliminary data.</text>
</comment>
<dbReference type="Proteomes" id="UP001494588">
    <property type="component" value="Unassembled WGS sequence"/>
</dbReference>
<dbReference type="EC" id="2.7.13.3" evidence="2"/>
<dbReference type="Pfam" id="PF02518">
    <property type="entry name" value="HATPase_c"/>
    <property type="match status" value="1"/>
</dbReference>
<dbReference type="SUPFAM" id="SSF55874">
    <property type="entry name" value="ATPase domain of HSP90 chaperone/DNA topoisomerase II/histidine kinase"/>
    <property type="match status" value="1"/>
</dbReference>
<evidence type="ECO:0000313" key="8">
    <source>
        <dbReference type="EMBL" id="MEM5290521.1"/>
    </source>
</evidence>
<comment type="catalytic activity">
    <reaction evidence="1">
        <text>ATP + protein L-histidine = ADP + protein N-phospho-L-histidine.</text>
        <dbReference type="EC" id="2.7.13.3"/>
    </reaction>
</comment>
<dbReference type="InterPro" id="IPR001789">
    <property type="entry name" value="Sig_transdc_resp-reg_receiver"/>
</dbReference>
<dbReference type="SMART" id="SM00448">
    <property type="entry name" value="REC"/>
    <property type="match status" value="1"/>
</dbReference>
<dbReference type="PANTHER" id="PTHR43065">
    <property type="entry name" value="SENSOR HISTIDINE KINASE"/>
    <property type="match status" value="1"/>
</dbReference>
<evidence type="ECO:0000256" key="4">
    <source>
        <dbReference type="PROSITE-ProRule" id="PRU00169"/>
    </source>
</evidence>
<keyword evidence="5" id="KW-0472">Membrane</keyword>